<feature type="transmembrane region" description="Helical" evidence="1">
    <location>
        <begin position="305"/>
        <end position="325"/>
    </location>
</feature>
<organismHost>
    <name type="scientific">Phacochoerus africanus</name>
    <name type="common">Warthog</name>
    <dbReference type="NCBI Taxonomy" id="41426"/>
</organismHost>
<proteinExistence type="predicted"/>
<feature type="transmembrane region" description="Helical" evidence="1">
    <location>
        <begin position="97"/>
        <end position="117"/>
    </location>
</feature>
<keyword evidence="1" id="KW-1133">Transmembrane helix</keyword>
<feature type="transmembrane region" description="Helical" evidence="1">
    <location>
        <begin position="129"/>
        <end position="147"/>
    </location>
</feature>
<evidence type="ECO:0000256" key="1">
    <source>
        <dbReference type="SAM" id="Phobius"/>
    </source>
</evidence>
<dbReference type="EMBL" id="MN318203">
    <property type="protein sequence ID" value="QRW44243.1"/>
    <property type="molecule type" value="Genomic_DNA"/>
</dbReference>
<organismHost>
    <name type="scientific">Ornithodoros moubata</name>
    <name type="common">Soft tick</name>
    <name type="synonym">Argasid tick</name>
    <dbReference type="NCBI Taxonomy" id="6938"/>
</organismHost>
<protein>
    <submittedName>
        <fullName evidence="2">PCP2475L 4</fullName>
    </submittedName>
</protein>
<feature type="transmembrane region" description="Helical" evidence="1">
    <location>
        <begin position="411"/>
        <end position="432"/>
    </location>
</feature>
<organismHost>
    <name type="scientific">Ornithodoros</name>
    <name type="common">relapsing fever ticks</name>
    <dbReference type="NCBI Taxonomy" id="6937"/>
</organismHost>
<name>A0A894KT07_ASF</name>
<keyword evidence="1" id="KW-0812">Transmembrane</keyword>
<feature type="transmembrane region" description="Helical" evidence="1">
    <location>
        <begin position="168"/>
        <end position="189"/>
    </location>
</feature>
<sequence length="530" mass="61496">MAHCPLYRCVSCIRHCPILCITDRNIRVYTKFYHIFSSIYTGTIRNVYYLCNIWLWSRGVQCSYLFSRNAVHTTSNFFKTILILVYIRKWYTSHQRIYIVTYIIHIKQVIYALALSITAKSACLAFRRYYFVYMFVLLLLVRAFHEGNHVLQCFTKCIYCIHSNSRSYIGFIVSVLAIMFISTKSIFIVHHHCFTTTDIYVISESLHTVGIQVFESRGSILFASNYRFIILFHVMLYSGHICELYRIISQYFSCAVYYFILGGAAFKVWVQKRIIYLIILYSYVTQILQCKCKRHARLLIVPGHILLYAVFFCFKIHGMVGMFMYNFHGRVCQSVGASIVPVNHCNQSLSHNIARIILCVSYGHMRIIGTKYAANSSHRRLSDGYPCHTNIIIIIILYIGIYKLHLAVTNIIHFVIYWKITSIFFFMVYTNFCYRGNTMLSQALAIGILIMPLQHVSQGQKEHRLLCGVAPMSKGDIITCYVRVCISHLHHCLATVPITKCIVTIYIYFSAGSIIQPGNVRSYELVVHHH</sequence>
<feature type="transmembrane region" description="Helical" evidence="1">
    <location>
        <begin position="387"/>
        <end position="405"/>
    </location>
</feature>
<gene>
    <name evidence="2" type="ORF">CP2475L_4</name>
</gene>
<evidence type="ECO:0000313" key="3">
    <source>
        <dbReference type="Proteomes" id="UP000427047"/>
    </source>
</evidence>
<organismHost>
    <name type="scientific">Sus scrofa</name>
    <name type="common">Pig</name>
    <dbReference type="NCBI Taxonomy" id="9823"/>
</organismHost>
<evidence type="ECO:0000313" key="2">
    <source>
        <dbReference type="EMBL" id="QRW44243.1"/>
    </source>
</evidence>
<dbReference type="Proteomes" id="UP000427047">
    <property type="component" value="Segment"/>
</dbReference>
<accession>A0A894KT07</accession>
<keyword evidence="1" id="KW-0472">Membrane</keyword>
<organism evidence="2 3">
    <name type="scientific">African swine fever virus</name>
    <name type="common">ASFV</name>
    <dbReference type="NCBI Taxonomy" id="10497"/>
    <lineage>
        <taxon>Viruses</taxon>
        <taxon>Varidnaviria</taxon>
        <taxon>Bamfordvirae</taxon>
        <taxon>Nucleocytoviricota</taxon>
        <taxon>Pokkesviricetes</taxon>
        <taxon>Asfuvirales</taxon>
        <taxon>Asfarviridae</taxon>
        <taxon>Asfivirus</taxon>
        <taxon>Asfivirus haemorrhagiae</taxon>
    </lineage>
</organism>
<organismHost>
    <name type="scientific">Potamochoerus larvatus</name>
    <name type="common">Bushpig</name>
    <dbReference type="NCBI Taxonomy" id="273792"/>
</organismHost>
<reference evidence="2 3" key="1">
    <citation type="submission" date="2019-08" db="EMBL/GenBank/DDBJ databases">
        <authorList>
            <person name="Ndlovu S.S."/>
        </authorList>
    </citation>
    <scope>NUCLEOTIDE SEQUENCE [LARGE SCALE GENOMIC DNA]</scope>
    <source>
        <strain evidence="2">LIV_5_40</strain>
    </source>
</reference>
<organismHost>
    <name type="scientific">Phacochoerus aethiopicus</name>
    <name type="common">Warthog</name>
    <dbReference type="NCBI Taxonomy" id="85517"/>
</organismHost>
<feature type="transmembrane region" description="Helical" evidence="1">
    <location>
        <begin position="251"/>
        <end position="270"/>
    </location>
</feature>